<dbReference type="InParanoid" id="J0L8R7"/>
<name>J0L8R7_AURST</name>
<gene>
    <name evidence="1" type="ORF">AURDEDRAFT_178142</name>
</gene>
<protein>
    <submittedName>
        <fullName evidence="1">Uncharacterized protein</fullName>
    </submittedName>
</protein>
<accession>J0L8R7</accession>
<reference evidence="2" key="1">
    <citation type="journal article" date="2012" name="Science">
        <title>The Paleozoic origin of enzymatic lignin decomposition reconstructed from 31 fungal genomes.</title>
        <authorList>
            <person name="Floudas D."/>
            <person name="Binder M."/>
            <person name="Riley R."/>
            <person name="Barry K."/>
            <person name="Blanchette R.A."/>
            <person name="Henrissat B."/>
            <person name="Martinez A.T."/>
            <person name="Otillar R."/>
            <person name="Spatafora J.W."/>
            <person name="Yadav J.S."/>
            <person name="Aerts A."/>
            <person name="Benoit I."/>
            <person name="Boyd A."/>
            <person name="Carlson A."/>
            <person name="Copeland A."/>
            <person name="Coutinho P.M."/>
            <person name="de Vries R.P."/>
            <person name="Ferreira P."/>
            <person name="Findley K."/>
            <person name="Foster B."/>
            <person name="Gaskell J."/>
            <person name="Glotzer D."/>
            <person name="Gorecki P."/>
            <person name="Heitman J."/>
            <person name="Hesse C."/>
            <person name="Hori C."/>
            <person name="Igarashi K."/>
            <person name="Jurgens J.A."/>
            <person name="Kallen N."/>
            <person name="Kersten P."/>
            <person name="Kohler A."/>
            <person name="Kuees U."/>
            <person name="Kumar T.K.A."/>
            <person name="Kuo A."/>
            <person name="LaButti K."/>
            <person name="Larrondo L.F."/>
            <person name="Lindquist E."/>
            <person name="Ling A."/>
            <person name="Lombard V."/>
            <person name="Lucas S."/>
            <person name="Lundell T."/>
            <person name="Martin R."/>
            <person name="McLaughlin D.J."/>
            <person name="Morgenstern I."/>
            <person name="Morin E."/>
            <person name="Murat C."/>
            <person name="Nagy L.G."/>
            <person name="Nolan M."/>
            <person name="Ohm R.A."/>
            <person name="Patyshakuliyeva A."/>
            <person name="Rokas A."/>
            <person name="Ruiz-Duenas F.J."/>
            <person name="Sabat G."/>
            <person name="Salamov A."/>
            <person name="Samejima M."/>
            <person name="Schmutz J."/>
            <person name="Slot J.C."/>
            <person name="St John F."/>
            <person name="Stenlid J."/>
            <person name="Sun H."/>
            <person name="Sun S."/>
            <person name="Syed K."/>
            <person name="Tsang A."/>
            <person name="Wiebenga A."/>
            <person name="Young D."/>
            <person name="Pisabarro A."/>
            <person name="Eastwood D.C."/>
            <person name="Martin F."/>
            <person name="Cullen D."/>
            <person name="Grigoriev I.V."/>
            <person name="Hibbett D.S."/>
        </authorList>
    </citation>
    <scope>NUCLEOTIDE SEQUENCE [LARGE SCALE GENOMIC DNA]</scope>
    <source>
        <strain evidence="2">TFB10046</strain>
    </source>
</reference>
<evidence type="ECO:0000313" key="2">
    <source>
        <dbReference type="Proteomes" id="UP000006514"/>
    </source>
</evidence>
<keyword evidence="2" id="KW-1185">Reference proteome</keyword>
<dbReference type="KEGG" id="adl:AURDEDRAFT_178142"/>
<proteinExistence type="predicted"/>
<sequence>MAAPAVAMLVSASNIQHHARPMSTSHRLWHYVDPSSPFLTTLCIVMRVLIEYLT</sequence>
<dbReference type="Proteomes" id="UP000006514">
    <property type="component" value="Unassembled WGS sequence"/>
</dbReference>
<organism evidence="1 2">
    <name type="scientific">Auricularia subglabra (strain TFB-10046 / SS5)</name>
    <name type="common">White-rot fungus</name>
    <name type="synonym">Auricularia delicata (strain TFB10046)</name>
    <dbReference type="NCBI Taxonomy" id="717982"/>
    <lineage>
        <taxon>Eukaryota</taxon>
        <taxon>Fungi</taxon>
        <taxon>Dikarya</taxon>
        <taxon>Basidiomycota</taxon>
        <taxon>Agaricomycotina</taxon>
        <taxon>Agaricomycetes</taxon>
        <taxon>Auriculariales</taxon>
        <taxon>Auriculariaceae</taxon>
        <taxon>Auricularia</taxon>
    </lineage>
</organism>
<dbReference type="AlphaFoldDB" id="J0L8R7"/>
<dbReference type="EMBL" id="JH688674">
    <property type="protein sequence ID" value="EJD32761.1"/>
    <property type="molecule type" value="Genomic_DNA"/>
</dbReference>
<evidence type="ECO:0000313" key="1">
    <source>
        <dbReference type="EMBL" id="EJD32761.1"/>
    </source>
</evidence>